<keyword evidence="4" id="KW-0552">Olfaction</keyword>
<keyword evidence="7" id="KW-0675">Receptor</keyword>
<evidence type="ECO:0000256" key="2">
    <source>
        <dbReference type="ARBA" id="ARBA00022606"/>
    </source>
</evidence>
<dbReference type="GO" id="GO:0004984">
    <property type="term" value="F:olfactory receptor activity"/>
    <property type="evidence" value="ECO:0007669"/>
    <property type="project" value="InterPro"/>
</dbReference>
<evidence type="ECO:0000256" key="4">
    <source>
        <dbReference type="ARBA" id="ARBA00022725"/>
    </source>
</evidence>
<dbReference type="OrthoDB" id="8185860at2759"/>
<dbReference type="InterPro" id="IPR004117">
    <property type="entry name" value="7tm6_olfct_rcpt"/>
</dbReference>
<evidence type="ECO:0000313" key="11">
    <source>
        <dbReference type="RefSeq" id="XP_026747297.1"/>
    </source>
</evidence>
<evidence type="ECO:0000256" key="5">
    <source>
        <dbReference type="ARBA" id="ARBA00022989"/>
    </source>
</evidence>
<dbReference type="RefSeq" id="XP_026747297.1">
    <property type="nucleotide sequence ID" value="XM_026891496.1"/>
</dbReference>
<dbReference type="GO" id="GO:0007165">
    <property type="term" value="P:signal transduction"/>
    <property type="evidence" value="ECO:0007669"/>
    <property type="project" value="UniProtKB-KW"/>
</dbReference>
<feature type="transmembrane region" description="Helical" evidence="9">
    <location>
        <begin position="39"/>
        <end position="61"/>
    </location>
</feature>
<dbReference type="KEGG" id="tnl:113508441"/>
<keyword evidence="10" id="KW-1185">Reference proteome</keyword>
<comment type="subcellular location">
    <subcellularLocation>
        <location evidence="1">Membrane</location>
        <topology evidence="1">Multi-pass membrane protein</topology>
    </subcellularLocation>
</comment>
<keyword evidence="5 9" id="KW-1133">Transmembrane helix</keyword>
<feature type="transmembrane region" description="Helical" evidence="9">
    <location>
        <begin position="138"/>
        <end position="163"/>
    </location>
</feature>
<sequence length="208" mass="24408">MLLQFESCIQRIDTFLKLIGLSIYGNDSNKTMAQRLRKYWVCMIHMVSFNYSVLGEFIWLGRGFVYGTTLWEITYLLPCLTLCLLGNFKTYYFILYKHHANDLIEALRKLQSSDAKYEEDLVGEMQKWVVFLFNISKLLLILTIIGVVAFALGPFVITASHYYTAGEIKFFLPFNVWYPFDAFEIRTWPVVYLHQLWSGESPCSFYDN</sequence>
<protein>
    <submittedName>
        <fullName evidence="11">Uncharacterized protein LOC113508441</fullName>
    </submittedName>
</protein>
<accession>A0A7E5X4E9</accession>
<organism evidence="10 11">
    <name type="scientific">Trichoplusia ni</name>
    <name type="common">Cabbage looper</name>
    <dbReference type="NCBI Taxonomy" id="7111"/>
    <lineage>
        <taxon>Eukaryota</taxon>
        <taxon>Metazoa</taxon>
        <taxon>Ecdysozoa</taxon>
        <taxon>Arthropoda</taxon>
        <taxon>Hexapoda</taxon>
        <taxon>Insecta</taxon>
        <taxon>Pterygota</taxon>
        <taxon>Neoptera</taxon>
        <taxon>Endopterygota</taxon>
        <taxon>Lepidoptera</taxon>
        <taxon>Glossata</taxon>
        <taxon>Ditrysia</taxon>
        <taxon>Noctuoidea</taxon>
        <taxon>Noctuidae</taxon>
        <taxon>Plusiinae</taxon>
        <taxon>Trichoplusia</taxon>
    </lineage>
</organism>
<evidence type="ECO:0000256" key="3">
    <source>
        <dbReference type="ARBA" id="ARBA00022692"/>
    </source>
</evidence>
<evidence type="ECO:0000256" key="1">
    <source>
        <dbReference type="ARBA" id="ARBA00004141"/>
    </source>
</evidence>
<evidence type="ECO:0000313" key="10">
    <source>
        <dbReference type="Proteomes" id="UP000322000"/>
    </source>
</evidence>
<proteinExistence type="predicted"/>
<evidence type="ECO:0000256" key="9">
    <source>
        <dbReference type="SAM" id="Phobius"/>
    </source>
</evidence>
<dbReference type="GeneID" id="113508441"/>
<dbReference type="Pfam" id="PF02949">
    <property type="entry name" value="7tm_6"/>
    <property type="match status" value="1"/>
</dbReference>
<gene>
    <name evidence="11" type="primary">LOC113508441</name>
</gene>
<keyword evidence="3 9" id="KW-0812">Transmembrane</keyword>
<keyword evidence="8" id="KW-0807">Transducer</keyword>
<keyword evidence="6 9" id="KW-0472">Membrane</keyword>
<feature type="transmembrane region" description="Helical" evidence="9">
    <location>
        <begin position="73"/>
        <end position="94"/>
    </location>
</feature>
<evidence type="ECO:0000256" key="6">
    <source>
        <dbReference type="ARBA" id="ARBA00023136"/>
    </source>
</evidence>
<evidence type="ECO:0000256" key="7">
    <source>
        <dbReference type="ARBA" id="ARBA00023170"/>
    </source>
</evidence>
<dbReference type="GO" id="GO:0005549">
    <property type="term" value="F:odorant binding"/>
    <property type="evidence" value="ECO:0007669"/>
    <property type="project" value="InterPro"/>
</dbReference>
<dbReference type="Proteomes" id="UP000322000">
    <property type="component" value="Chromosome 2"/>
</dbReference>
<evidence type="ECO:0000256" key="8">
    <source>
        <dbReference type="ARBA" id="ARBA00023224"/>
    </source>
</evidence>
<dbReference type="GO" id="GO:0016020">
    <property type="term" value="C:membrane"/>
    <property type="evidence" value="ECO:0007669"/>
    <property type="project" value="UniProtKB-SubCell"/>
</dbReference>
<dbReference type="AlphaFoldDB" id="A0A7E5X4E9"/>
<name>A0A7E5X4E9_TRINI</name>
<dbReference type="InParanoid" id="A0A7E5X4E9"/>
<keyword evidence="2" id="KW-0716">Sensory transduction</keyword>
<reference evidence="11" key="1">
    <citation type="submission" date="2025-08" db="UniProtKB">
        <authorList>
            <consortium name="RefSeq"/>
        </authorList>
    </citation>
    <scope>IDENTIFICATION</scope>
</reference>